<dbReference type="Gene3D" id="3.30.1330.100">
    <property type="entry name" value="CofE-like"/>
    <property type="match status" value="1"/>
</dbReference>
<proteinExistence type="predicted"/>
<keyword evidence="3" id="KW-1185">Reference proteome</keyword>
<sequence length="348" mass="38763">MIMQKTLNLQLGLPKSEFTVKKILKQGVIKVGDVLLLIEDNNGIVIEYSCPINGINFYPLIKENDRINSGQSIYTYEITIDTNVKSYVDDKIWDLAIATNAVFKGLLGSMGQSGQIASRTVKLKTELNVKNGIERLLDDISNSFQSLDENDGLQDGDVVVVAEKPYAVAQNRLLPIKYIYDRDPKKMIESDRKEYLKEVSLLLDSPMEEEDLILADAYTDDPELGMMCTMGAYNHNLLAHLTAKKIREKTGKSVDVVISDTDTGIDVRKMIIGCITLGATPIGATKGLSLYECMRAACAAEFGRGSKYRIPIIICKPAERCRNRIDMGEHRGYDGKLKYSIEGKIAFD</sequence>
<comment type="caution">
    <text evidence="2">The sequence shown here is derived from an EMBL/GenBank/DDBJ whole genome shotgun (WGS) entry which is preliminary data.</text>
</comment>
<evidence type="ECO:0000259" key="1">
    <source>
        <dbReference type="Pfam" id="PF01996"/>
    </source>
</evidence>
<dbReference type="SUPFAM" id="SSF144010">
    <property type="entry name" value="CofE-like"/>
    <property type="match status" value="1"/>
</dbReference>
<dbReference type="AlphaFoldDB" id="A0A3D9C622"/>
<protein>
    <recommendedName>
        <fullName evidence="1">Coenzyme F420:L-glutamate ligase-like domain-containing protein</fullName>
    </recommendedName>
</protein>
<reference evidence="3" key="1">
    <citation type="submission" date="2018-06" db="EMBL/GenBank/DDBJ databases">
        <authorList>
            <person name="Lum Nde A."/>
            <person name="Hugo C."/>
        </authorList>
    </citation>
    <scope>NUCLEOTIDE SEQUENCE [LARGE SCALE GENOMIC DNA]</scope>
    <source>
        <strain evidence="3">1_F178</strain>
    </source>
</reference>
<dbReference type="Pfam" id="PF01996">
    <property type="entry name" value="F420_ligase"/>
    <property type="match status" value="1"/>
</dbReference>
<organism evidence="2 3">
    <name type="scientific">Chryseobacterium pennae</name>
    <dbReference type="NCBI Taxonomy" id="2258962"/>
    <lineage>
        <taxon>Bacteria</taxon>
        <taxon>Pseudomonadati</taxon>
        <taxon>Bacteroidota</taxon>
        <taxon>Flavobacteriia</taxon>
        <taxon>Flavobacteriales</taxon>
        <taxon>Weeksellaceae</taxon>
        <taxon>Chryseobacterium group</taxon>
        <taxon>Chryseobacterium</taxon>
    </lineage>
</organism>
<accession>A0A3D9C622</accession>
<dbReference type="EMBL" id="QNVT01000016">
    <property type="protein sequence ID" value="REC61337.1"/>
    <property type="molecule type" value="Genomic_DNA"/>
</dbReference>
<dbReference type="Proteomes" id="UP000256686">
    <property type="component" value="Unassembled WGS sequence"/>
</dbReference>
<dbReference type="InterPro" id="IPR002847">
    <property type="entry name" value="F420-0_gamma-glut_ligase-dom"/>
</dbReference>
<name>A0A3D9C622_9FLAO</name>
<evidence type="ECO:0000313" key="3">
    <source>
        <dbReference type="Proteomes" id="UP000256686"/>
    </source>
</evidence>
<evidence type="ECO:0000313" key="2">
    <source>
        <dbReference type="EMBL" id="REC61337.1"/>
    </source>
</evidence>
<feature type="domain" description="Coenzyme F420:L-glutamate ligase-like" evidence="1">
    <location>
        <begin position="145"/>
        <end position="265"/>
    </location>
</feature>
<gene>
    <name evidence="2" type="ORF">DRF65_16615</name>
</gene>